<evidence type="ECO:0000313" key="2">
    <source>
        <dbReference type="EMBL" id="EEC77172.1"/>
    </source>
</evidence>
<evidence type="ECO:0000259" key="1">
    <source>
        <dbReference type="Pfam" id="PF07762"/>
    </source>
</evidence>
<name>B8AT74_ORYSI</name>
<dbReference type="InterPro" id="IPR011676">
    <property type="entry name" value="DUF1618"/>
</dbReference>
<organism evidence="2 3">
    <name type="scientific">Oryza sativa subsp. indica</name>
    <name type="common">Rice</name>
    <dbReference type="NCBI Taxonomy" id="39946"/>
    <lineage>
        <taxon>Eukaryota</taxon>
        <taxon>Viridiplantae</taxon>
        <taxon>Streptophyta</taxon>
        <taxon>Embryophyta</taxon>
        <taxon>Tracheophyta</taxon>
        <taxon>Spermatophyta</taxon>
        <taxon>Magnoliopsida</taxon>
        <taxon>Liliopsida</taxon>
        <taxon>Poales</taxon>
        <taxon>Poaceae</taxon>
        <taxon>BOP clade</taxon>
        <taxon>Oryzoideae</taxon>
        <taxon>Oryzeae</taxon>
        <taxon>Oryzinae</taxon>
        <taxon>Oryza</taxon>
        <taxon>Oryza sativa</taxon>
    </lineage>
</organism>
<dbReference type="OMA" id="DCLFPEI"/>
<dbReference type="HOGENOM" id="CLU_008956_5_1_1"/>
<sequence length="434" mass="48616">MAQPATSSRSSGDFPADWVFLDTVAHAGRCRRDNATTTTARARSSDGHPIEVSFALADPPALTRCLVHCPAGLTAGEFSRSPPSVAASDGAFLLLRVVFPHRSDRCMATDWFVYRQPGPAGAPPPSLELLVQRPNPLDVVSRHAGVLSRGDHCLVVDPEWGFHDDDDDDGDDRRMKLQFHLHIFSSKTKRLSRIWAAAPWRRSTLSSSPPRCCASSEEDQWPGSISGTASYCSTRSPGTPPRNDGWFKFIEMGFPHLDPNDARLNRGWEATMFKRRIIRSDDDCYWQWEPCGTVDSASLLLPAADSCVPDCLFPEIFDYEERKLALNNVLSSFPTLDLYRDDVVYMMTKIKDDDPDGWIIAVNTESKRLEGISPFSQESYHLHRIYQQCDFSKHLINKALGTHLAKDMDKLMDQQPPELATVERAACREEDDVS</sequence>
<protein>
    <recommendedName>
        <fullName evidence="1">DUF1618 domain-containing protein</fullName>
    </recommendedName>
</protein>
<keyword evidence="3" id="KW-1185">Reference proteome</keyword>
<dbReference type="STRING" id="39946.B8AT74"/>
<dbReference type="AlphaFoldDB" id="B8AT74"/>
<gene>
    <name evidence="2" type="ORF">OsI_15658</name>
</gene>
<dbReference type="PANTHER" id="PTHR33074:SF127">
    <property type="entry name" value="OS04G0388000 PROTEIN"/>
    <property type="match status" value="1"/>
</dbReference>
<evidence type="ECO:0000313" key="3">
    <source>
        <dbReference type="Proteomes" id="UP000007015"/>
    </source>
</evidence>
<reference evidence="2 3" key="1">
    <citation type="journal article" date="2005" name="PLoS Biol.">
        <title>The genomes of Oryza sativa: a history of duplications.</title>
        <authorList>
            <person name="Yu J."/>
            <person name="Wang J."/>
            <person name="Lin W."/>
            <person name="Li S."/>
            <person name="Li H."/>
            <person name="Zhou J."/>
            <person name="Ni P."/>
            <person name="Dong W."/>
            <person name="Hu S."/>
            <person name="Zeng C."/>
            <person name="Zhang J."/>
            <person name="Zhang Y."/>
            <person name="Li R."/>
            <person name="Xu Z."/>
            <person name="Li S."/>
            <person name="Li X."/>
            <person name="Zheng H."/>
            <person name="Cong L."/>
            <person name="Lin L."/>
            <person name="Yin J."/>
            <person name="Geng J."/>
            <person name="Li G."/>
            <person name="Shi J."/>
            <person name="Liu J."/>
            <person name="Lv H."/>
            <person name="Li J."/>
            <person name="Wang J."/>
            <person name="Deng Y."/>
            <person name="Ran L."/>
            <person name="Shi X."/>
            <person name="Wang X."/>
            <person name="Wu Q."/>
            <person name="Li C."/>
            <person name="Ren X."/>
            <person name="Wang J."/>
            <person name="Wang X."/>
            <person name="Li D."/>
            <person name="Liu D."/>
            <person name="Zhang X."/>
            <person name="Ji Z."/>
            <person name="Zhao W."/>
            <person name="Sun Y."/>
            <person name="Zhang Z."/>
            <person name="Bao J."/>
            <person name="Han Y."/>
            <person name="Dong L."/>
            <person name="Ji J."/>
            <person name="Chen P."/>
            <person name="Wu S."/>
            <person name="Liu J."/>
            <person name="Xiao Y."/>
            <person name="Bu D."/>
            <person name="Tan J."/>
            <person name="Yang L."/>
            <person name="Ye C."/>
            <person name="Zhang J."/>
            <person name="Xu J."/>
            <person name="Zhou Y."/>
            <person name="Yu Y."/>
            <person name="Zhang B."/>
            <person name="Zhuang S."/>
            <person name="Wei H."/>
            <person name="Liu B."/>
            <person name="Lei M."/>
            <person name="Yu H."/>
            <person name="Li Y."/>
            <person name="Xu H."/>
            <person name="Wei S."/>
            <person name="He X."/>
            <person name="Fang L."/>
            <person name="Zhang Z."/>
            <person name="Zhang Y."/>
            <person name="Huang X."/>
            <person name="Su Z."/>
            <person name="Tong W."/>
            <person name="Li J."/>
            <person name="Tong Z."/>
            <person name="Li S."/>
            <person name="Ye J."/>
            <person name="Wang L."/>
            <person name="Fang L."/>
            <person name="Lei T."/>
            <person name="Chen C."/>
            <person name="Chen H."/>
            <person name="Xu Z."/>
            <person name="Li H."/>
            <person name="Huang H."/>
            <person name="Zhang F."/>
            <person name="Xu H."/>
            <person name="Li N."/>
            <person name="Zhao C."/>
            <person name="Li S."/>
            <person name="Dong L."/>
            <person name="Huang Y."/>
            <person name="Li L."/>
            <person name="Xi Y."/>
            <person name="Qi Q."/>
            <person name="Li W."/>
            <person name="Zhang B."/>
            <person name="Hu W."/>
            <person name="Zhang Y."/>
            <person name="Tian X."/>
            <person name="Jiao Y."/>
            <person name="Liang X."/>
            <person name="Jin J."/>
            <person name="Gao L."/>
            <person name="Zheng W."/>
            <person name="Hao B."/>
            <person name="Liu S."/>
            <person name="Wang W."/>
            <person name="Yuan L."/>
            <person name="Cao M."/>
            <person name="McDermott J."/>
            <person name="Samudrala R."/>
            <person name="Wang J."/>
            <person name="Wong G.K."/>
            <person name="Yang H."/>
        </authorList>
    </citation>
    <scope>NUCLEOTIDE SEQUENCE [LARGE SCALE GENOMIC DNA]</scope>
    <source>
        <strain evidence="3">cv. 93-11</strain>
    </source>
</reference>
<proteinExistence type="predicted"/>
<dbReference type="Pfam" id="PF07762">
    <property type="entry name" value="DUF1618"/>
    <property type="match status" value="1"/>
</dbReference>
<feature type="domain" description="DUF1618" evidence="1">
    <location>
        <begin position="244"/>
        <end position="345"/>
    </location>
</feature>
<accession>B8AT74</accession>
<dbReference type="PANTHER" id="PTHR33074">
    <property type="entry name" value="EXPRESSED PROTEIN-RELATED"/>
    <property type="match status" value="1"/>
</dbReference>
<dbReference type="EMBL" id="CM000129">
    <property type="protein sequence ID" value="EEC77172.1"/>
    <property type="molecule type" value="Genomic_DNA"/>
</dbReference>
<dbReference type="Gramene" id="BGIOSGA016273-TA">
    <property type="protein sequence ID" value="BGIOSGA016273-PA"/>
    <property type="gene ID" value="BGIOSGA016273"/>
</dbReference>
<dbReference type="Proteomes" id="UP000007015">
    <property type="component" value="Chromosome 4"/>
</dbReference>